<evidence type="ECO:0000256" key="1">
    <source>
        <dbReference type="SAM" id="SignalP"/>
    </source>
</evidence>
<gene>
    <name evidence="2" type="ORF">LP52_20400</name>
</gene>
<keyword evidence="1" id="KW-0732">Signal</keyword>
<comment type="caution">
    <text evidence="2">The sequence shown here is derived from an EMBL/GenBank/DDBJ whole genome shotgun (WGS) entry which is preliminary data.</text>
</comment>
<protein>
    <submittedName>
        <fullName evidence="2">Uncharacterized protein</fullName>
    </submittedName>
</protein>
<evidence type="ECO:0000313" key="2">
    <source>
        <dbReference type="EMBL" id="KIH97215.1"/>
    </source>
</evidence>
<dbReference type="Proteomes" id="UP000031675">
    <property type="component" value="Unassembled WGS sequence"/>
</dbReference>
<reference evidence="3" key="1">
    <citation type="journal article" date="2015" name="Chem. Biol.">
        <title>Structure, bioactivity, and resistance mechanism of streptomonomicin, an unusual lasso Peptide from an understudied halophilic actinomycete.</title>
        <authorList>
            <person name="Metelev M."/>
            <person name="Tietz J.I."/>
            <person name="Melby J.O."/>
            <person name="Blair P.M."/>
            <person name="Zhu L."/>
            <person name="Livnat I."/>
            <person name="Severinov K."/>
            <person name="Mitchell D.A."/>
        </authorList>
    </citation>
    <scope>NUCLEOTIDE SEQUENCE [LARGE SCALE GENOMIC DNA]</scope>
    <source>
        <strain evidence="3">YIM 90003</strain>
    </source>
</reference>
<feature type="signal peptide" evidence="1">
    <location>
        <begin position="1"/>
        <end position="21"/>
    </location>
</feature>
<name>A0A0C2JE82_9ACTN</name>
<feature type="chain" id="PRO_5002167670" evidence="1">
    <location>
        <begin position="22"/>
        <end position="139"/>
    </location>
</feature>
<sequence length="139" mass="15275">MALGAALVPAALMMTAAPAAAADDQPCRFFEKRQIEGVYWNLYHCPDWSPRSDGRIPVYNRPYGDSGVAGWMNNTGNAANWYIRQLQCGGYQLGSYSNNWWAMTMADNGEWGWVNETYFRGGGDNEADGGLPYGAGQCT</sequence>
<proteinExistence type="predicted"/>
<dbReference type="AlphaFoldDB" id="A0A0C2JE82"/>
<accession>A0A0C2JE82</accession>
<dbReference type="EMBL" id="JROO01000041">
    <property type="protein sequence ID" value="KIH97215.1"/>
    <property type="molecule type" value="Genomic_DNA"/>
</dbReference>
<keyword evidence="3" id="KW-1185">Reference proteome</keyword>
<dbReference type="STRING" id="183763.LP52_20400"/>
<organism evidence="2 3">
    <name type="scientific">Streptomonospora alba</name>
    <dbReference type="NCBI Taxonomy" id="183763"/>
    <lineage>
        <taxon>Bacteria</taxon>
        <taxon>Bacillati</taxon>
        <taxon>Actinomycetota</taxon>
        <taxon>Actinomycetes</taxon>
        <taxon>Streptosporangiales</taxon>
        <taxon>Nocardiopsidaceae</taxon>
        <taxon>Streptomonospora</taxon>
    </lineage>
</organism>
<evidence type="ECO:0000313" key="3">
    <source>
        <dbReference type="Proteomes" id="UP000031675"/>
    </source>
</evidence>